<protein>
    <submittedName>
        <fullName evidence="1">NHLP-related RiPP peptide</fullName>
    </submittedName>
</protein>
<accession>A0ABT2XG50</accession>
<name>A0ABT2XG50_9GAMM</name>
<dbReference type="EMBL" id="JAHWBK010000006">
    <property type="protein sequence ID" value="MCV0324909.1"/>
    <property type="molecule type" value="Genomic_DNA"/>
</dbReference>
<evidence type="ECO:0000313" key="2">
    <source>
        <dbReference type="Proteomes" id="UP001208054"/>
    </source>
</evidence>
<sequence>MSTKKKPLSPADALKLLDLLTSNESFRLAFQANPAAALVQISTDAAEASAECLMPGKLADASTLAAARDQLLEQFTTRAMFSLPHCFIDNGPSPTP</sequence>
<dbReference type="RefSeq" id="WP_197611564.1">
    <property type="nucleotide sequence ID" value="NZ_JAHWBK010000006.1"/>
</dbReference>
<keyword evidence="2" id="KW-1185">Reference proteome</keyword>
<gene>
    <name evidence="1" type="ORF">KYJ44_11310</name>
</gene>
<dbReference type="Proteomes" id="UP001208054">
    <property type="component" value="Unassembled WGS sequence"/>
</dbReference>
<dbReference type="InterPro" id="IPR030976">
    <property type="entry name" value="Mod_pep_NH_fam"/>
</dbReference>
<dbReference type="NCBIfam" id="TIGR04509">
    <property type="entry name" value="mod_pep_NH_fam"/>
    <property type="match status" value="1"/>
</dbReference>
<evidence type="ECO:0000313" key="1">
    <source>
        <dbReference type="EMBL" id="MCV0324909.1"/>
    </source>
</evidence>
<proteinExistence type="predicted"/>
<reference evidence="1 2" key="1">
    <citation type="submission" date="2021-07" db="EMBL/GenBank/DDBJ databases">
        <title>Clinical implication of Pseudomonas aeruginosa: further insight on the antimicrobial resistance.</title>
        <authorList>
            <person name="Macori G."/>
            <person name="Fanning S."/>
            <person name="Alqahtani A."/>
        </authorList>
    </citation>
    <scope>NUCLEOTIDE SEQUENCE [LARGE SCALE GENOMIC DNA]</scope>
    <source>
        <strain evidence="1 2">CFS3442</strain>
    </source>
</reference>
<organism evidence="1 2">
    <name type="scientific">Stenotrophomonas riyadhensis</name>
    <dbReference type="NCBI Taxonomy" id="2859893"/>
    <lineage>
        <taxon>Bacteria</taxon>
        <taxon>Pseudomonadati</taxon>
        <taxon>Pseudomonadota</taxon>
        <taxon>Gammaproteobacteria</taxon>
        <taxon>Lysobacterales</taxon>
        <taxon>Lysobacteraceae</taxon>
        <taxon>Stenotrophomonas</taxon>
    </lineage>
</organism>
<comment type="caution">
    <text evidence="1">The sequence shown here is derived from an EMBL/GenBank/DDBJ whole genome shotgun (WGS) entry which is preliminary data.</text>
</comment>